<dbReference type="Pfam" id="PF05199">
    <property type="entry name" value="GMC_oxred_C"/>
    <property type="match status" value="1"/>
</dbReference>
<name>A0A9N9MSV8_9CUCU</name>
<organism evidence="3 4">
    <name type="scientific">Ceutorhynchus assimilis</name>
    <name type="common">cabbage seed weevil</name>
    <dbReference type="NCBI Taxonomy" id="467358"/>
    <lineage>
        <taxon>Eukaryota</taxon>
        <taxon>Metazoa</taxon>
        <taxon>Ecdysozoa</taxon>
        <taxon>Arthropoda</taxon>
        <taxon>Hexapoda</taxon>
        <taxon>Insecta</taxon>
        <taxon>Pterygota</taxon>
        <taxon>Neoptera</taxon>
        <taxon>Endopterygota</taxon>
        <taxon>Coleoptera</taxon>
        <taxon>Polyphaga</taxon>
        <taxon>Cucujiformia</taxon>
        <taxon>Curculionidae</taxon>
        <taxon>Ceutorhynchinae</taxon>
        <taxon>Ceutorhynchus</taxon>
    </lineage>
</organism>
<reference evidence="3" key="1">
    <citation type="submission" date="2022-01" db="EMBL/GenBank/DDBJ databases">
        <authorList>
            <person name="King R."/>
        </authorList>
    </citation>
    <scope>NUCLEOTIDE SEQUENCE</scope>
</reference>
<dbReference type="AlphaFoldDB" id="A0A9N9MSV8"/>
<dbReference type="PANTHER" id="PTHR11552">
    <property type="entry name" value="GLUCOSE-METHANOL-CHOLINE GMC OXIDOREDUCTASE"/>
    <property type="match status" value="1"/>
</dbReference>
<gene>
    <name evidence="3" type="ORF">CEUTPL_LOCUS11278</name>
</gene>
<evidence type="ECO:0000256" key="1">
    <source>
        <dbReference type="ARBA" id="ARBA00010790"/>
    </source>
</evidence>
<dbReference type="Gene3D" id="3.50.50.60">
    <property type="entry name" value="FAD/NAD(P)-binding domain"/>
    <property type="match status" value="1"/>
</dbReference>
<keyword evidence="4" id="KW-1185">Reference proteome</keyword>
<evidence type="ECO:0000313" key="4">
    <source>
        <dbReference type="Proteomes" id="UP001152799"/>
    </source>
</evidence>
<dbReference type="InterPro" id="IPR007867">
    <property type="entry name" value="GMC_OxRtase_C"/>
</dbReference>
<dbReference type="SUPFAM" id="SSF54373">
    <property type="entry name" value="FAD-linked reductases, C-terminal domain"/>
    <property type="match status" value="1"/>
</dbReference>
<dbReference type="Gene3D" id="3.30.560.10">
    <property type="entry name" value="Glucose Oxidase, domain 3"/>
    <property type="match status" value="1"/>
</dbReference>
<dbReference type="PANTHER" id="PTHR11552:SF186">
    <property type="entry name" value="GLUCOSE-METHANOL-CHOLINE OXIDOREDUCTASE N-TERMINAL DOMAIN-CONTAINING PROTEIN"/>
    <property type="match status" value="1"/>
</dbReference>
<dbReference type="EMBL" id="OU892282">
    <property type="protein sequence ID" value="CAG9770834.1"/>
    <property type="molecule type" value="Genomic_DNA"/>
</dbReference>
<feature type="domain" description="Glucose-methanol-choline oxidoreductase C-terminal" evidence="2">
    <location>
        <begin position="95"/>
        <end position="237"/>
    </location>
</feature>
<proteinExistence type="inferred from homology"/>
<dbReference type="SUPFAM" id="SSF51905">
    <property type="entry name" value="FAD/NAD(P)-binding domain"/>
    <property type="match status" value="1"/>
</dbReference>
<dbReference type="InterPro" id="IPR036188">
    <property type="entry name" value="FAD/NAD-bd_sf"/>
</dbReference>
<dbReference type="GO" id="GO:0016614">
    <property type="term" value="F:oxidoreductase activity, acting on CH-OH group of donors"/>
    <property type="evidence" value="ECO:0007669"/>
    <property type="project" value="InterPro"/>
</dbReference>
<dbReference type="InterPro" id="IPR012132">
    <property type="entry name" value="GMC_OxRdtase"/>
</dbReference>
<comment type="similarity">
    <text evidence="1">Belongs to the GMC oxidoreductase family.</text>
</comment>
<evidence type="ECO:0000313" key="3">
    <source>
        <dbReference type="EMBL" id="CAG9770834.1"/>
    </source>
</evidence>
<dbReference type="Proteomes" id="UP001152799">
    <property type="component" value="Chromosome 6"/>
</dbReference>
<dbReference type="OrthoDB" id="269227at2759"/>
<sequence length="305" mass="34950">MCYTFNGICDICDIYNSPINLIVEELVMGFASTKYANIQDDWPDIQYFFAPYSDSSDGGLFSKRAVGLKDEVFSAVFEENLYKESFTVISLLMRPNSRGRIFLKNKKPESKLIIYPNYFDDPYDVKVLVEGAKLAHKIATETPTMRKYNARFNPLKMPGCQHLEFLSDEYWTCLAYHYTLTIYHPVGTAKMGPDKDPMAVVDPRLRVRGVKNLRVIDCSIMPYIPSGNTNAPVIMVAEKAADMIKEDWGVLYPPEPYGPRPEFYERREAEIRQGPKDTSSHFDKDRIVEPNHQVVMEKTPVINPT</sequence>
<evidence type="ECO:0000259" key="2">
    <source>
        <dbReference type="Pfam" id="PF05199"/>
    </source>
</evidence>
<protein>
    <recommendedName>
        <fullName evidence="2">Glucose-methanol-choline oxidoreductase C-terminal domain-containing protein</fullName>
    </recommendedName>
</protein>
<accession>A0A9N9MSV8</accession>
<dbReference type="GO" id="GO:0050660">
    <property type="term" value="F:flavin adenine dinucleotide binding"/>
    <property type="evidence" value="ECO:0007669"/>
    <property type="project" value="InterPro"/>
</dbReference>